<evidence type="ECO:0000313" key="1">
    <source>
        <dbReference type="EMBL" id="KAF7348215.1"/>
    </source>
</evidence>
<reference evidence="1" key="1">
    <citation type="submission" date="2020-05" db="EMBL/GenBank/DDBJ databases">
        <title>Mycena genomes resolve the evolution of fungal bioluminescence.</title>
        <authorList>
            <person name="Tsai I.J."/>
        </authorList>
    </citation>
    <scope>NUCLEOTIDE SEQUENCE</scope>
    <source>
        <strain evidence="1">160909Yilan</strain>
    </source>
</reference>
<dbReference type="OrthoDB" id="3261439at2759"/>
<organism evidence="1 2">
    <name type="scientific">Mycena sanguinolenta</name>
    <dbReference type="NCBI Taxonomy" id="230812"/>
    <lineage>
        <taxon>Eukaryota</taxon>
        <taxon>Fungi</taxon>
        <taxon>Dikarya</taxon>
        <taxon>Basidiomycota</taxon>
        <taxon>Agaricomycotina</taxon>
        <taxon>Agaricomycetes</taxon>
        <taxon>Agaricomycetidae</taxon>
        <taxon>Agaricales</taxon>
        <taxon>Marasmiineae</taxon>
        <taxon>Mycenaceae</taxon>
        <taxon>Mycena</taxon>
    </lineage>
</organism>
<dbReference type="AlphaFoldDB" id="A0A8H6XXT5"/>
<comment type="caution">
    <text evidence="1">The sequence shown here is derived from an EMBL/GenBank/DDBJ whole genome shotgun (WGS) entry which is preliminary data.</text>
</comment>
<sequence>MHSHEAGDIRTLFDAALPQLDFLETMSAPAKATTSQPQATEMNVMNVAKPAETACKQGEQCQHEHKASRMRGGGAGKDCFMGLLGCFLCFECCEGCCECIADIVCCPCEMCC</sequence>
<name>A0A8H6XXT5_9AGAR</name>
<accession>A0A8H6XXT5</accession>
<evidence type="ECO:0000313" key="2">
    <source>
        <dbReference type="Proteomes" id="UP000623467"/>
    </source>
</evidence>
<evidence type="ECO:0008006" key="3">
    <source>
        <dbReference type="Google" id="ProtNLM"/>
    </source>
</evidence>
<dbReference type="EMBL" id="JACAZH010000017">
    <property type="protein sequence ID" value="KAF7348215.1"/>
    <property type="molecule type" value="Genomic_DNA"/>
</dbReference>
<dbReference type="Proteomes" id="UP000623467">
    <property type="component" value="Unassembled WGS sequence"/>
</dbReference>
<keyword evidence="2" id="KW-1185">Reference proteome</keyword>
<protein>
    <recommendedName>
        <fullName evidence="3">Cysteine-rich transmembrane CYSTM domain-containing protein</fullName>
    </recommendedName>
</protein>
<proteinExistence type="predicted"/>
<gene>
    <name evidence="1" type="ORF">MSAN_01774700</name>
</gene>